<protein>
    <submittedName>
        <fullName evidence="1">Retrotransposon protein</fullName>
    </submittedName>
</protein>
<accession>A0A5A7SPK8</accession>
<evidence type="ECO:0000313" key="3">
    <source>
        <dbReference type="Proteomes" id="UP000321393"/>
    </source>
</evidence>
<reference evidence="3 4" key="1">
    <citation type="submission" date="2019-08" db="EMBL/GenBank/DDBJ databases">
        <title>Draft genome sequences of two oriental melons (Cucumis melo L. var makuwa).</title>
        <authorList>
            <person name="Kwon S.-Y."/>
        </authorList>
    </citation>
    <scope>NUCLEOTIDE SEQUENCE [LARGE SCALE GENOMIC DNA]</scope>
    <source>
        <strain evidence="4">cv. Chang Bougi</strain>
        <strain evidence="3">cv. SW 3</strain>
        <tissue evidence="1">Leaf</tissue>
    </source>
</reference>
<evidence type="ECO:0000313" key="4">
    <source>
        <dbReference type="Proteomes" id="UP000321947"/>
    </source>
</evidence>
<dbReference type="EMBL" id="SSTE01022979">
    <property type="protein sequence ID" value="KAA0026131.1"/>
    <property type="molecule type" value="Genomic_DNA"/>
</dbReference>
<gene>
    <name evidence="2" type="ORF">E5676_scaffold263G00350</name>
    <name evidence="1" type="ORF">E6C27_scaffold19G00820</name>
</gene>
<evidence type="ECO:0000313" key="1">
    <source>
        <dbReference type="EMBL" id="KAA0026131.1"/>
    </source>
</evidence>
<comment type="caution">
    <text evidence="1">The sequence shown here is derived from an EMBL/GenBank/DDBJ whole genome shotgun (WGS) entry which is preliminary data.</text>
</comment>
<sequence length="141" mass="15694">MAITSGEDRERLQREGSPHLCFTDTSVDLFPLSESTLDIKLAQFAPSLANTNQPSISNDVPEPIPDTSLCCSTRALEKIHIGDYVDLPPGYSQEYGIDYEETFAHVAQMTFVRSLLAVATIKQWPLLQIFSPMGLYLKKSI</sequence>
<organism evidence="1 3">
    <name type="scientific">Cucumis melo var. makuwa</name>
    <name type="common">Oriental melon</name>
    <dbReference type="NCBI Taxonomy" id="1194695"/>
    <lineage>
        <taxon>Eukaryota</taxon>
        <taxon>Viridiplantae</taxon>
        <taxon>Streptophyta</taxon>
        <taxon>Embryophyta</taxon>
        <taxon>Tracheophyta</taxon>
        <taxon>Spermatophyta</taxon>
        <taxon>Magnoliopsida</taxon>
        <taxon>eudicotyledons</taxon>
        <taxon>Gunneridae</taxon>
        <taxon>Pentapetalae</taxon>
        <taxon>rosids</taxon>
        <taxon>fabids</taxon>
        <taxon>Cucurbitales</taxon>
        <taxon>Cucurbitaceae</taxon>
        <taxon>Benincaseae</taxon>
        <taxon>Cucumis</taxon>
    </lineage>
</organism>
<dbReference type="EMBL" id="SSTD01010688">
    <property type="protein sequence ID" value="TYK11591.1"/>
    <property type="molecule type" value="Genomic_DNA"/>
</dbReference>
<dbReference type="Proteomes" id="UP000321393">
    <property type="component" value="Unassembled WGS sequence"/>
</dbReference>
<proteinExistence type="predicted"/>
<evidence type="ECO:0000313" key="2">
    <source>
        <dbReference type="EMBL" id="TYK11591.1"/>
    </source>
</evidence>
<dbReference type="AlphaFoldDB" id="A0A5A7SPK8"/>
<name>A0A5A7SPK8_CUCMM</name>
<dbReference type="Proteomes" id="UP000321947">
    <property type="component" value="Unassembled WGS sequence"/>
</dbReference>